<dbReference type="PANTHER" id="PTHR23339">
    <property type="entry name" value="TYROSINE SPECIFIC PROTEIN PHOSPHATASE AND DUAL SPECIFICITY PROTEIN PHOSPHATASE"/>
    <property type="match status" value="1"/>
</dbReference>
<dbReference type="OrthoDB" id="5632at2759"/>
<evidence type="ECO:0000313" key="3">
    <source>
        <dbReference type="Proteomes" id="UP001153678"/>
    </source>
</evidence>
<dbReference type="AlphaFoldDB" id="A0A9W4SF99"/>
<keyword evidence="3" id="KW-1185">Reference proteome</keyword>
<dbReference type="Proteomes" id="UP001153678">
    <property type="component" value="Unassembled WGS sequence"/>
</dbReference>
<comment type="caution">
    <text evidence="2">The sequence shown here is derived from an EMBL/GenBank/DDBJ whole genome shotgun (WGS) entry which is preliminary data.</text>
</comment>
<feature type="domain" description="Tyrosine specific protein phosphatases" evidence="1">
    <location>
        <begin position="96"/>
        <end position="130"/>
    </location>
</feature>
<dbReference type="Gene3D" id="3.90.190.10">
    <property type="entry name" value="Protein tyrosine phosphatase superfamily"/>
    <property type="match status" value="1"/>
</dbReference>
<accession>A0A9W4SF99</accession>
<name>A0A9W4SF99_9GLOM</name>
<sequence>MPAMRTNRGSGPISAGRSLINPPTLIEYNNLRFLIADAPSNNNLHLYIQEFERYNVTDVVRVCDPTYNSEPLESRGIVVHDWVFGDGEAPPSQIVHEWLDLVQSRFTECFEGTENKPATIACHCVAGLGR</sequence>
<evidence type="ECO:0000259" key="1">
    <source>
        <dbReference type="PROSITE" id="PS50056"/>
    </source>
</evidence>
<dbReference type="InterPro" id="IPR029021">
    <property type="entry name" value="Prot-tyrosine_phosphatase-like"/>
</dbReference>
<protein>
    <submittedName>
        <fullName evidence="2">18981_t:CDS:1</fullName>
    </submittedName>
</protein>
<reference evidence="2" key="1">
    <citation type="submission" date="2022-08" db="EMBL/GenBank/DDBJ databases">
        <authorList>
            <person name="Kallberg Y."/>
            <person name="Tangrot J."/>
            <person name="Rosling A."/>
        </authorList>
    </citation>
    <scope>NUCLEOTIDE SEQUENCE</scope>
    <source>
        <strain evidence="2">Wild A</strain>
    </source>
</reference>
<proteinExistence type="predicted"/>
<dbReference type="PROSITE" id="PS50056">
    <property type="entry name" value="TYR_PHOSPHATASE_2"/>
    <property type="match status" value="1"/>
</dbReference>
<evidence type="ECO:0000313" key="2">
    <source>
        <dbReference type="EMBL" id="CAI2164986.1"/>
    </source>
</evidence>
<dbReference type="InterPro" id="IPR000387">
    <property type="entry name" value="Tyr_Pase_dom"/>
</dbReference>
<organism evidence="2 3">
    <name type="scientific">Funneliformis geosporum</name>
    <dbReference type="NCBI Taxonomy" id="1117311"/>
    <lineage>
        <taxon>Eukaryota</taxon>
        <taxon>Fungi</taxon>
        <taxon>Fungi incertae sedis</taxon>
        <taxon>Mucoromycota</taxon>
        <taxon>Glomeromycotina</taxon>
        <taxon>Glomeromycetes</taxon>
        <taxon>Glomerales</taxon>
        <taxon>Glomeraceae</taxon>
        <taxon>Funneliformis</taxon>
    </lineage>
</organism>
<dbReference type="SUPFAM" id="SSF52799">
    <property type="entry name" value="(Phosphotyrosine protein) phosphatases II"/>
    <property type="match status" value="1"/>
</dbReference>
<dbReference type="InterPro" id="IPR050561">
    <property type="entry name" value="PTP"/>
</dbReference>
<dbReference type="EMBL" id="CAMKVN010000190">
    <property type="protein sequence ID" value="CAI2164986.1"/>
    <property type="molecule type" value="Genomic_DNA"/>
</dbReference>
<gene>
    <name evidence="2" type="ORF">FWILDA_LOCUS1843</name>
</gene>